<reference evidence="2 3" key="1">
    <citation type="submission" date="2009-08" db="EMBL/GenBank/DDBJ databases">
        <title>The Genome Sequence of Spizellomyces punctatus strain DAOM BR117.</title>
        <authorList>
            <consortium name="The Broad Institute Genome Sequencing Platform"/>
            <person name="Russ C."/>
            <person name="Cuomo C."/>
            <person name="Shea T."/>
            <person name="Young S.K."/>
            <person name="Zeng Q."/>
            <person name="Koehrsen M."/>
            <person name="Haas B."/>
            <person name="Borodovsky M."/>
            <person name="Guigo R."/>
            <person name="Alvarado L."/>
            <person name="Berlin A."/>
            <person name="Bochicchio J."/>
            <person name="Borenstein D."/>
            <person name="Chapman S."/>
            <person name="Chen Z."/>
            <person name="Engels R."/>
            <person name="Freedman E."/>
            <person name="Gellesch M."/>
            <person name="Goldberg J."/>
            <person name="Griggs A."/>
            <person name="Gujja S."/>
            <person name="Heiman D."/>
            <person name="Hepburn T."/>
            <person name="Howarth C."/>
            <person name="Jen D."/>
            <person name="Larson L."/>
            <person name="Lewis B."/>
            <person name="Mehta T."/>
            <person name="Park D."/>
            <person name="Pearson M."/>
            <person name="Roberts A."/>
            <person name="Saif S."/>
            <person name="Shenoy N."/>
            <person name="Sisk P."/>
            <person name="Stolte C."/>
            <person name="Sykes S."/>
            <person name="Thomson T."/>
            <person name="Walk T."/>
            <person name="White J."/>
            <person name="Yandava C."/>
            <person name="Burger G."/>
            <person name="Gray M.W."/>
            <person name="Holland P.W.H."/>
            <person name="King N."/>
            <person name="Lang F.B.F."/>
            <person name="Roger A.J."/>
            <person name="Ruiz-Trillo I."/>
            <person name="Lander E."/>
            <person name="Nusbaum C."/>
        </authorList>
    </citation>
    <scope>NUCLEOTIDE SEQUENCE [LARGE SCALE GENOMIC DNA]</scope>
    <source>
        <strain evidence="2 3">DAOM BR117</strain>
    </source>
</reference>
<protein>
    <submittedName>
        <fullName evidence="2">Uncharacterized protein</fullName>
    </submittedName>
</protein>
<dbReference type="Proteomes" id="UP000053201">
    <property type="component" value="Unassembled WGS sequence"/>
</dbReference>
<feature type="region of interest" description="Disordered" evidence="1">
    <location>
        <begin position="55"/>
        <end position="96"/>
    </location>
</feature>
<evidence type="ECO:0000313" key="2">
    <source>
        <dbReference type="EMBL" id="KND01230.1"/>
    </source>
</evidence>
<name>A0A0L0HK19_SPIPD</name>
<evidence type="ECO:0000256" key="1">
    <source>
        <dbReference type="SAM" id="MobiDB-lite"/>
    </source>
</evidence>
<keyword evidence="3" id="KW-1185">Reference proteome</keyword>
<feature type="compositionally biased region" description="Low complexity" evidence="1">
    <location>
        <begin position="55"/>
        <end position="66"/>
    </location>
</feature>
<dbReference type="OrthoDB" id="10377956at2759"/>
<dbReference type="AlphaFoldDB" id="A0A0L0HK19"/>
<dbReference type="RefSeq" id="XP_016609269.1">
    <property type="nucleotide sequence ID" value="XM_016752562.1"/>
</dbReference>
<dbReference type="GeneID" id="27687776"/>
<dbReference type="EMBL" id="KQ257455">
    <property type="protein sequence ID" value="KND01230.1"/>
    <property type="molecule type" value="Genomic_DNA"/>
</dbReference>
<evidence type="ECO:0000313" key="3">
    <source>
        <dbReference type="Proteomes" id="UP000053201"/>
    </source>
</evidence>
<accession>A0A0L0HK19</accession>
<sequence length="275" mass="29061">MMGKPLPVFSPTPRRRVSRTADLLAIRSAPGALLGPARSLRLSLSRVESALQEATASTSSLALSDTANDRPPTYEDSDADTDVETNTADAVGIESSQGRVRRRPVLDARAAAWLRGESLSDITVRQNGELDMEDNAAQGERALAVAIPLRVGLEDVTLSSGDDRANADDDTESPVGGQLEALADTFLAASNSLRANASAFRSAAPFAGRLIGASSSSGGGDLLRERLREVSASLGRVVQCCSLQCDVLSMIMNSMHAEANSSRGRRLREHQVNSS</sequence>
<dbReference type="VEuPathDB" id="FungiDB:SPPG_04320"/>
<gene>
    <name evidence="2" type="ORF">SPPG_04320</name>
</gene>
<proteinExistence type="predicted"/>
<organism evidence="2 3">
    <name type="scientific">Spizellomyces punctatus (strain DAOM BR117)</name>
    <dbReference type="NCBI Taxonomy" id="645134"/>
    <lineage>
        <taxon>Eukaryota</taxon>
        <taxon>Fungi</taxon>
        <taxon>Fungi incertae sedis</taxon>
        <taxon>Chytridiomycota</taxon>
        <taxon>Chytridiomycota incertae sedis</taxon>
        <taxon>Chytridiomycetes</taxon>
        <taxon>Spizellomycetales</taxon>
        <taxon>Spizellomycetaceae</taxon>
        <taxon>Spizellomyces</taxon>
    </lineage>
</organism>
<dbReference type="InParanoid" id="A0A0L0HK19"/>
<feature type="compositionally biased region" description="Polar residues" evidence="1">
    <location>
        <begin position="84"/>
        <end position="96"/>
    </location>
</feature>